<evidence type="ECO:0000256" key="1">
    <source>
        <dbReference type="SAM" id="Coils"/>
    </source>
</evidence>
<organism evidence="2">
    <name type="scientific">Siphoviridae sp. ctvhu9</name>
    <dbReference type="NCBI Taxonomy" id="2827968"/>
    <lineage>
        <taxon>Viruses</taxon>
        <taxon>Duplodnaviria</taxon>
        <taxon>Heunggongvirae</taxon>
        <taxon>Uroviricota</taxon>
        <taxon>Caudoviricetes</taxon>
    </lineage>
</organism>
<protein>
    <submittedName>
        <fullName evidence="2">Uncharacterized protein</fullName>
    </submittedName>
</protein>
<sequence>MWLRNYPTRRKLLKDVKELREENKNLKNELKKARLDKSQAEENSTNAQYALRGYKNENTKLCEKLSMYESAEAESFGFECVGVRK</sequence>
<accession>A0A8S5SKB1</accession>
<feature type="coiled-coil region" evidence="1">
    <location>
        <begin position="9"/>
        <end position="43"/>
    </location>
</feature>
<evidence type="ECO:0000313" key="2">
    <source>
        <dbReference type="EMBL" id="DAF50994.1"/>
    </source>
</evidence>
<reference evidence="2" key="1">
    <citation type="journal article" date="2021" name="Proc. Natl. Acad. Sci. U.S.A.">
        <title>A Catalog of Tens of Thousands of Viruses from Human Metagenomes Reveals Hidden Associations with Chronic Diseases.</title>
        <authorList>
            <person name="Tisza M.J."/>
            <person name="Buck C.B."/>
        </authorList>
    </citation>
    <scope>NUCLEOTIDE SEQUENCE</scope>
    <source>
        <strain evidence="2">Ctvhu9</strain>
    </source>
</reference>
<proteinExistence type="predicted"/>
<name>A0A8S5SKB1_9CAUD</name>
<keyword evidence="1" id="KW-0175">Coiled coil</keyword>
<dbReference type="EMBL" id="BK032607">
    <property type="protein sequence ID" value="DAF50994.1"/>
    <property type="molecule type" value="Genomic_DNA"/>
</dbReference>